<comment type="subcellular location">
    <subcellularLocation>
        <location evidence="1">Membrane</location>
        <topology evidence="1">Multi-pass membrane protein</topology>
    </subcellularLocation>
</comment>
<sequence length="181" mass="20522">GIITLLFIPILGLTGFHVVLVSRGRTTNEQVTGKFKGGYNPFSRGVCRNCCHTLCGPQFPSLLKPSMYVGKKPKHYNFTVNPPAISTIASDNQVKTYMDNSNGVRNASSNAYNKTFDHHCPWVNNCIGRRNYRYFFMFLVSLSIHMISIFTVCLIHVLNNKEKLTEVDVIISYPFFTFLIN</sequence>
<dbReference type="Pfam" id="PF01529">
    <property type="entry name" value="DHHC"/>
    <property type="match status" value="1"/>
</dbReference>
<feature type="domain" description="Palmitoyltransferase DHHC" evidence="8">
    <location>
        <begin position="115"/>
        <end position="175"/>
    </location>
</feature>
<dbReference type="EMBL" id="KZ308859">
    <property type="protein sequence ID" value="KAG8234929.1"/>
    <property type="molecule type" value="Genomic_DNA"/>
</dbReference>
<evidence type="ECO:0000256" key="6">
    <source>
        <dbReference type="ARBA" id="ARBA00047790"/>
    </source>
</evidence>
<feature type="transmembrane region" description="Helical" evidence="7">
    <location>
        <begin position="6"/>
        <end position="24"/>
    </location>
</feature>
<dbReference type="GO" id="GO:0016020">
    <property type="term" value="C:membrane"/>
    <property type="evidence" value="ECO:0007669"/>
    <property type="project" value="UniProtKB-SubCell"/>
</dbReference>
<dbReference type="OrthoDB" id="4096362at2759"/>
<dbReference type="AlphaFoldDB" id="A0A8K0KIL5"/>
<proteinExistence type="inferred from homology"/>
<comment type="catalytic activity">
    <reaction evidence="6">
        <text>L-cysteinyl-[protein] + hexadecanoyl-CoA = S-hexadecanoyl-L-cysteinyl-[protein] + CoA</text>
        <dbReference type="Rhea" id="RHEA:36683"/>
        <dbReference type="Rhea" id="RHEA-COMP:10131"/>
        <dbReference type="Rhea" id="RHEA-COMP:11032"/>
        <dbReference type="ChEBI" id="CHEBI:29950"/>
        <dbReference type="ChEBI" id="CHEBI:57287"/>
        <dbReference type="ChEBI" id="CHEBI:57379"/>
        <dbReference type="ChEBI" id="CHEBI:74151"/>
        <dbReference type="EC" id="2.3.1.225"/>
    </reaction>
    <physiologicalReaction direction="left-to-right" evidence="6">
        <dbReference type="Rhea" id="RHEA:36684"/>
    </physiologicalReaction>
</comment>
<comment type="caution">
    <text evidence="9">The sequence shown here is derived from an EMBL/GenBank/DDBJ whole genome shotgun (WGS) entry which is preliminary data.</text>
</comment>
<dbReference type="InterPro" id="IPR001594">
    <property type="entry name" value="Palmitoyltrfase_DHHC"/>
</dbReference>
<organism evidence="9 10">
    <name type="scientific">Ladona fulva</name>
    <name type="common">Scarce chaser dragonfly</name>
    <name type="synonym">Libellula fulva</name>
    <dbReference type="NCBI Taxonomy" id="123851"/>
    <lineage>
        <taxon>Eukaryota</taxon>
        <taxon>Metazoa</taxon>
        <taxon>Ecdysozoa</taxon>
        <taxon>Arthropoda</taxon>
        <taxon>Hexapoda</taxon>
        <taxon>Insecta</taxon>
        <taxon>Pterygota</taxon>
        <taxon>Palaeoptera</taxon>
        <taxon>Odonata</taxon>
        <taxon>Epiprocta</taxon>
        <taxon>Anisoptera</taxon>
        <taxon>Libelluloidea</taxon>
        <taxon>Libellulidae</taxon>
        <taxon>Ladona</taxon>
    </lineage>
</organism>
<comment type="similarity">
    <text evidence="5">Belongs to the DHHC palmitoyltransferase family. ERF2/ZDHHC9 subfamily.</text>
</comment>
<accession>A0A8K0KIL5</accession>
<feature type="transmembrane region" description="Helical" evidence="7">
    <location>
        <begin position="134"/>
        <end position="158"/>
    </location>
</feature>
<evidence type="ECO:0000256" key="3">
    <source>
        <dbReference type="ARBA" id="ARBA00022989"/>
    </source>
</evidence>
<keyword evidence="7" id="KW-0012">Acyltransferase</keyword>
<evidence type="ECO:0000313" key="10">
    <source>
        <dbReference type="Proteomes" id="UP000792457"/>
    </source>
</evidence>
<dbReference type="GO" id="GO:0019706">
    <property type="term" value="F:protein-cysteine S-palmitoyltransferase activity"/>
    <property type="evidence" value="ECO:0007669"/>
    <property type="project" value="UniProtKB-EC"/>
</dbReference>
<reference evidence="9" key="2">
    <citation type="submission" date="2017-10" db="EMBL/GenBank/DDBJ databases">
        <title>Ladona fulva Genome sequencing and assembly.</title>
        <authorList>
            <person name="Murali S."/>
            <person name="Richards S."/>
            <person name="Bandaranaike D."/>
            <person name="Bellair M."/>
            <person name="Blankenburg K."/>
            <person name="Chao H."/>
            <person name="Dinh H."/>
            <person name="Doddapaneni H."/>
            <person name="Dugan-Rocha S."/>
            <person name="Elkadiri S."/>
            <person name="Gnanaolivu R."/>
            <person name="Hernandez B."/>
            <person name="Skinner E."/>
            <person name="Javaid M."/>
            <person name="Lee S."/>
            <person name="Li M."/>
            <person name="Ming W."/>
            <person name="Munidasa M."/>
            <person name="Muniz J."/>
            <person name="Nguyen L."/>
            <person name="Hughes D."/>
            <person name="Osuji N."/>
            <person name="Pu L.-L."/>
            <person name="Puazo M."/>
            <person name="Qu C."/>
            <person name="Quiroz J."/>
            <person name="Raj R."/>
            <person name="Weissenberger G."/>
            <person name="Xin Y."/>
            <person name="Zou X."/>
            <person name="Han Y."/>
            <person name="Worley K."/>
            <person name="Muzny D."/>
            <person name="Gibbs R."/>
        </authorList>
    </citation>
    <scope>NUCLEOTIDE SEQUENCE</scope>
    <source>
        <strain evidence="9">Sampled in the wild</strain>
    </source>
</reference>
<protein>
    <recommendedName>
        <fullName evidence="7">Palmitoyltransferase</fullName>
        <ecNumber evidence="7">2.3.1.225</ecNumber>
    </recommendedName>
</protein>
<comment type="domain">
    <text evidence="7">The DHHC domain is required for palmitoyltransferase activity.</text>
</comment>
<reference evidence="9" key="1">
    <citation type="submission" date="2013-04" db="EMBL/GenBank/DDBJ databases">
        <authorList>
            <person name="Qu J."/>
            <person name="Murali S.C."/>
            <person name="Bandaranaike D."/>
            <person name="Bellair M."/>
            <person name="Blankenburg K."/>
            <person name="Chao H."/>
            <person name="Dinh H."/>
            <person name="Doddapaneni H."/>
            <person name="Downs B."/>
            <person name="Dugan-Rocha S."/>
            <person name="Elkadiri S."/>
            <person name="Gnanaolivu R.D."/>
            <person name="Hernandez B."/>
            <person name="Javaid M."/>
            <person name="Jayaseelan J.C."/>
            <person name="Lee S."/>
            <person name="Li M."/>
            <person name="Ming W."/>
            <person name="Munidasa M."/>
            <person name="Muniz J."/>
            <person name="Nguyen L."/>
            <person name="Ongeri F."/>
            <person name="Osuji N."/>
            <person name="Pu L.-L."/>
            <person name="Puazo M."/>
            <person name="Qu C."/>
            <person name="Quiroz J."/>
            <person name="Raj R."/>
            <person name="Weissenberger G."/>
            <person name="Xin Y."/>
            <person name="Zou X."/>
            <person name="Han Y."/>
            <person name="Richards S."/>
            <person name="Worley K."/>
            <person name="Muzny D."/>
            <person name="Gibbs R."/>
        </authorList>
    </citation>
    <scope>NUCLEOTIDE SEQUENCE</scope>
    <source>
        <strain evidence="9">Sampled in the wild</strain>
    </source>
</reference>
<evidence type="ECO:0000256" key="5">
    <source>
        <dbReference type="ARBA" id="ARBA00023463"/>
    </source>
</evidence>
<keyword evidence="3 7" id="KW-1133">Transmembrane helix</keyword>
<keyword evidence="2 7" id="KW-0812">Transmembrane</keyword>
<evidence type="ECO:0000256" key="4">
    <source>
        <dbReference type="ARBA" id="ARBA00023136"/>
    </source>
</evidence>
<evidence type="ECO:0000259" key="8">
    <source>
        <dbReference type="Pfam" id="PF01529"/>
    </source>
</evidence>
<dbReference type="PANTHER" id="PTHR12349">
    <property type="entry name" value="ANKYRIN REPEAT AND LEM DOMAIN-CONTAINING PROTEIN 2"/>
    <property type="match status" value="1"/>
</dbReference>
<feature type="non-terminal residue" evidence="9">
    <location>
        <position position="1"/>
    </location>
</feature>
<keyword evidence="10" id="KW-1185">Reference proteome</keyword>
<dbReference type="PANTHER" id="PTHR12349:SF2">
    <property type="entry name" value="PALMITOYLTRANSFERASE ZDHHC8"/>
    <property type="match status" value="1"/>
</dbReference>
<dbReference type="PROSITE" id="PS50216">
    <property type="entry name" value="DHHC"/>
    <property type="match status" value="1"/>
</dbReference>
<keyword evidence="7" id="KW-0808">Transferase</keyword>
<evidence type="ECO:0000256" key="2">
    <source>
        <dbReference type="ARBA" id="ARBA00022692"/>
    </source>
</evidence>
<dbReference type="Proteomes" id="UP000792457">
    <property type="component" value="Unassembled WGS sequence"/>
</dbReference>
<evidence type="ECO:0000256" key="1">
    <source>
        <dbReference type="ARBA" id="ARBA00004141"/>
    </source>
</evidence>
<gene>
    <name evidence="9" type="ORF">J437_LFUL013477</name>
</gene>
<dbReference type="EC" id="2.3.1.225" evidence="7"/>
<name>A0A8K0KIL5_LADFU</name>
<keyword evidence="4 7" id="KW-0472">Membrane</keyword>
<evidence type="ECO:0000256" key="7">
    <source>
        <dbReference type="RuleBase" id="RU079119"/>
    </source>
</evidence>
<evidence type="ECO:0000313" key="9">
    <source>
        <dbReference type="EMBL" id="KAG8234929.1"/>
    </source>
</evidence>